<comment type="function">
    <text evidence="1">Plant non-specific lipid-transfer proteins transfer phospholipids as well as galactolipids across membranes. May play a role in wax or cutin deposition in the cell walls of expanding epidermal cells and certain secretory tissues.</text>
</comment>
<name>A0ABR2MJY3_9ASPA</name>
<keyword evidence="1" id="KW-0813">Transport</keyword>
<dbReference type="Proteomes" id="UP001412067">
    <property type="component" value="Unassembled WGS sequence"/>
</dbReference>
<keyword evidence="2" id="KW-0732">Signal</keyword>
<feature type="chain" id="PRO_5045477080" description="Non-specific lipid-transfer protein" evidence="2">
    <location>
        <begin position="25"/>
        <end position="119"/>
    </location>
</feature>
<dbReference type="Gene3D" id="1.10.110.10">
    <property type="entry name" value="Plant lipid-transfer and hydrophobic proteins"/>
    <property type="match status" value="1"/>
</dbReference>
<dbReference type="SMART" id="SM00499">
    <property type="entry name" value="AAI"/>
    <property type="match status" value="1"/>
</dbReference>
<evidence type="ECO:0000256" key="2">
    <source>
        <dbReference type="SAM" id="SignalP"/>
    </source>
</evidence>
<proteinExistence type="inferred from homology"/>
<comment type="caution">
    <text evidence="4">The sequence shown here is derived from an EMBL/GenBank/DDBJ whole genome shotgun (WGS) entry which is preliminary data.</text>
</comment>
<dbReference type="InterPro" id="IPR000528">
    <property type="entry name" value="Plant_nsLTP"/>
</dbReference>
<organism evidence="4 5">
    <name type="scientific">Platanthera guangdongensis</name>
    <dbReference type="NCBI Taxonomy" id="2320717"/>
    <lineage>
        <taxon>Eukaryota</taxon>
        <taxon>Viridiplantae</taxon>
        <taxon>Streptophyta</taxon>
        <taxon>Embryophyta</taxon>
        <taxon>Tracheophyta</taxon>
        <taxon>Spermatophyta</taxon>
        <taxon>Magnoliopsida</taxon>
        <taxon>Liliopsida</taxon>
        <taxon>Asparagales</taxon>
        <taxon>Orchidaceae</taxon>
        <taxon>Orchidoideae</taxon>
        <taxon>Orchideae</taxon>
        <taxon>Orchidinae</taxon>
        <taxon>Platanthera</taxon>
    </lineage>
</organism>
<dbReference type="Pfam" id="PF00234">
    <property type="entry name" value="Tryp_alpha_amyl"/>
    <property type="match status" value="1"/>
</dbReference>
<reference evidence="4 5" key="1">
    <citation type="journal article" date="2022" name="Nat. Plants">
        <title>Genomes of leafy and leafless Platanthera orchids illuminate the evolution of mycoheterotrophy.</title>
        <authorList>
            <person name="Li M.H."/>
            <person name="Liu K.W."/>
            <person name="Li Z."/>
            <person name="Lu H.C."/>
            <person name="Ye Q.L."/>
            <person name="Zhang D."/>
            <person name="Wang J.Y."/>
            <person name="Li Y.F."/>
            <person name="Zhong Z.M."/>
            <person name="Liu X."/>
            <person name="Yu X."/>
            <person name="Liu D.K."/>
            <person name="Tu X.D."/>
            <person name="Liu B."/>
            <person name="Hao Y."/>
            <person name="Liao X.Y."/>
            <person name="Jiang Y.T."/>
            <person name="Sun W.H."/>
            <person name="Chen J."/>
            <person name="Chen Y.Q."/>
            <person name="Ai Y."/>
            <person name="Zhai J.W."/>
            <person name="Wu S.S."/>
            <person name="Zhou Z."/>
            <person name="Hsiao Y.Y."/>
            <person name="Wu W.L."/>
            <person name="Chen Y.Y."/>
            <person name="Lin Y.F."/>
            <person name="Hsu J.L."/>
            <person name="Li C.Y."/>
            <person name="Wang Z.W."/>
            <person name="Zhao X."/>
            <person name="Zhong W.Y."/>
            <person name="Ma X.K."/>
            <person name="Ma L."/>
            <person name="Huang J."/>
            <person name="Chen G.Z."/>
            <person name="Huang M.Z."/>
            <person name="Huang L."/>
            <person name="Peng D.H."/>
            <person name="Luo Y.B."/>
            <person name="Zou S.Q."/>
            <person name="Chen S.P."/>
            <person name="Lan S."/>
            <person name="Tsai W.C."/>
            <person name="Van de Peer Y."/>
            <person name="Liu Z.J."/>
        </authorList>
    </citation>
    <scope>NUCLEOTIDE SEQUENCE [LARGE SCALE GENOMIC DNA]</scope>
    <source>
        <strain evidence="4">Lor288</strain>
    </source>
</reference>
<evidence type="ECO:0000256" key="1">
    <source>
        <dbReference type="RuleBase" id="RU000628"/>
    </source>
</evidence>
<feature type="signal peptide" evidence="2">
    <location>
        <begin position="1"/>
        <end position="24"/>
    </location>
</feature>
<feature type="domain" description="Bifunctional inhibitor/plant lipid transfer protein/seed storage helical" evidence="3">
    <location>
        <begin position="42"/>
        <end position="117"/>
    </location>
</feature>
<keyword evidence="5" id="KW-1185">Reference proteome</keyword>
<protein>
    <recommendedName>
        <fullName evidence="1">Non-specific lipid-transfer protein</fullName>
    </recommendedName>
</protein>
<dbReference type="SUPFAM" id="SSF47699">
    <property type="entry name" value="Bifunctional inhibitor/lipid-transfer protein/seed storage 2S albumin"/>
    <property type="match status" value="1"/>
</dbReference>
<evidence type="ECO:0000313" key="4">
    <source>
        <dbReference type="EMBL" id="KAK8963859.1"/>
    </source>
</evidence>
<comment type="similarity">
    <text evidence="1">Belongs to the plant LTP family.</text>
</comment>
<keyword evidence="1" id="KW-0446">Lipid-binding</keyword>
<evidence type="ECO:0000259" key="3">
    <source>
        <dbReference type="SMART" id="SM00499"/>
    </source>
</evidence>
<sequence length="119" mass="12289">MANTSSHATTTALLLLICTSTIVSNQVAGLTCPHILTSISGCIGYVRGLVGVPPPGCCVGIRNLIAEYPSTPDRQQACRCLQAIIKSLPGVNTGRVAALSDKCGVNVGYNLTLSLDCSK</sequence>
<dbReference type="CDD" id="cd01960">
    <property type="entry name" value="nsLTP1"/>
    <property type="match status" value="1"/>
</dbReference>
<dbReference type="InterPro" id="IPR016140">
    <property type="entry name" value="Bifunc_inhib/LTP/seed_store"/>
</dbReference>
<accession>A0ABR2MJY3</accession>
<dbReference type="InterPro" id="IPR036312">
    <property type="entry name" value="Bifun_inhib/LTP/seed_sf"/>
</dbReference>
<gene>
    <name evidence="4" type="primary">LTP1</name>
    <name evidence="4" type="ORF">KSP40_PGU014296</name>
</gene>
<dbReference type="PANTHER" id="PTHR33076">
    <property type="entry name" value="NON-SPECIFIC LIPID-TRANSFER PROTEIN 2-RELATED"/>
    <property type="match status" value="1"/>
</dbReference>
<dbReference type="PRINTS" id="PR00382">
    <property type="entry name" value="LIPIDTRNSFER"/>
</dbReference>
<dbReference type="EMBL" id="JBBWWR010000007">
    <property type="protein sequence ID" value="KAK8963859.1"/>
    <property type="molecule type" value="Genomic_DNA"/>
</dbReference>
<evidence type="ECO:0000313" key="5">
    <source>
        <dbReference type="Proteomes" id="UP001412067"/>
    </source>
</evidence>